<evidence type="ECO:0000259" key="5">
    <source>
        <dbReference type="SMART" id="SM00475"/>
    </source>
</evidence>
<dbReference type="SUPFAM" id="SSF47807">
    <property type="entry name" value="5' to 3' exonuclease, C-terminal subdomain"/>
    <property type="match status" value="1"/>
</dbReference>
<dbReference type="Pfam" id="PF01367">
    <property type="entry name" value="5_3_exonuc"/>
    <property type="match status" value="1"/>
</dbReference>
<dbReference type="SUPFAM" id="SSF88723">
    <property type="entry name" value="PIN domain-like"/>
    <property type="match status" value="1"/>
</dbReference>
<dbReference type="GO" id="GO:0033567">
    <property type="term" value="P:DNA replication, Okazaki fragment processing"/>
    <property type="evidence" value="ECO:0007669"/>
    <property type="project" value="InterPro"/>
</dbReference>
<organism evidence="6 7">
    <name type="scientific">Candidatus Liptonbacteria bacterium RIFCSPLOWO2_01_FULL_45_15</name>
    <dbReference type="NCBI Taxonomy" id="1798649"/>
    <lineage>
        <taxon>Bacteria</taxon>
        <taxon>Candidatus Liptoniibacteriota</taxon>
    </lineage>
</organism>
<dbReference type="Proteomes" id="UP000176287">
    <property type="component" value="Unassembled WGS sequence"/>
</dbReference>
<dbReference type="InterPro" id="IPR036279">
    <property type="entry name" value="5-3_exonuclease_C_sf"/>
</dbReference>
<keyword evidence="1" id="KW-0540">Nuclease</keyword>
<dbReference type="InterPro" id="IPR038969">
    <property type="entry name" value="FEN"/>
</dbReference>
<dbReference type="SMART" id="SM00475">
    <property type="entry name" value="53EXOc"/>
    <property type="match status" value="1"/>
</dbReference>
<dbReference type="InterPro" id="IPR020045">
    <property type="entry name" value="DNA_polI_H3TH"/>
</dbReference>
<dbReference type="EMBL" id="MHKZ01000010">
    <property type="protein sequence ID" value="OGZ00938.1"/>
    <property type="molecule type" value="Genomic_DNA"/>
</dbReference>
<dbReference type="STRING" id="1798649.A3B13_02770"/>
<dbReference type="GO" id="GO:0003677">
    <property type="term" value="F:DNA binding"/>
    <property type="evidence" value="ECO:0007669"/>
    <property type="project" value="UniProtKB-KW"/>
</dbReference>
<feature type="domain" description="5'-3' exonuclease" evidence="5">
    <location>
        <begin position="1"/>
        <end position="261"/>
    </location>
</feature>
<proteinExistence type="predicted"/>
<dbReference type="AlphaFoldDB" id="A0A1G2CKJ0"/>
<dbReference type="InterPro" id="IPR020046">
    <property type="entry name" value="5-3_exonucl_a-hlix_arch_N"/>
</dbReference>
<dbReference type="InterPro" id="IPR008918">
    <property type="entry name" value="HhH2"/>
</dbReference>
<dbReference type="Gene3D" id="1.10.150.20">
    <property type="entry name" value="5' to 3' exonuclease, C-terminal subdomain"/>
    <property type="match status" value="1"/>
</dbReference>
<protein>
    <recommendedName>
        <fullName evidence="5">5'-3' exonuclease domain-containing protein</fullName>
    </recommendedName>
</protein>
<dbReference type="GO" id="GO:0017108">
    <property type="term" value="F:5'-flap endonuclease activity"/>
    <property type="evidence" value="ECO:0007669"/>
    <property type="project" value="InterPro"/>
</dbReference>
<evidence type="ECO:0000256" key="4">
    <source>
        <dbReference type="SAM" id="MobiDB-lite"/>
    </source>
</evidence>
<dbReference type="CDD" id="cd09898">
    <property type="entry name" value="H3TH_53EXO"/>
    <property type="match status" value="1"/>
</dbReference>
<comment type="caution">
    <text evidence="6">The sequence shown here is derived from an EMBL/GenBank/DDBJ whole genome shotgun (WGS) entry which is preliminary data.</text>
</comment>
<dbReference type="SMART" id="SM00279">
    <property type="entry name" value="HhH2"/>
    <property type="match status" value="1"/>
</dbReference>
<dbReference type="Pfam" id="PF02739">
    <property type="entry name" value="5_3_exonuc_N"/>
    <property type="match status" value="1"/>
</dbReference>
<keyword evidence="3" id="KW-0238">DNA-binding</keyword>
<dbReference type="InterPro" id="IPR029060">
    <property type="entry name" value="PIN-like_dom_sf"/>
</dbReference>
<evidence type="ECO:0000256" key="2">
    <source>
        <dbReference type="ARBA" id="ARBA00022801"/>
    </source>
</evidence>
<evidence type="ECO:0000256" key="3">
    <source>
        <dbReference type="ARBA" id="ARBA00023125"/>
    </source>
</evidence>
<sequence length="311" mass="34647">MKTLILIDANSIIHRCFHALPKFTAPDGKPSGALYGLASVLLKIFRETPPDYAAALFDRPEPTFRDKIYKEYKAQRPPTEDILISQLIEAPKLFEKFGVKPFDKAGFEADDLIATFAEKFKDELQVVIMTGDMDTLQIVSDGKIIVRTFKKGISETMDFDETAVKNKYGLEPKQLLDYKALVGDASDNIKGVSGIGPKTAAGILHKAGTLENAYANPALLPEKVREKLLESKEQAELSKKLVTLEKNVPMGDIGLEDLKAEMKTEDIRDYFEKFGFKALLNRMDNGVQKTPAKKPAKISEEDLDSKQGKFL</sequence>
<dbReference type="FunFam" id="1.10.150.20:FF:000003">
    <property type="entry name" value="DNA polymerase I"/>
    <property type="match status" value="1"/>
</dbReference>
<dbReference type="CDD" id="cd09859">
    <property type="entry name" value="PIN_53EXO"/>
    <property type="match status" value="1"/>
</dbReference>
<evidence type="ECO:0000256" key="1">
    <source>
        <dbReference type="ARBA" id="ARBA00022722"/>
    </source>
</evidence>
<dbReference type="Gene3D" id="3.40.50.1010">
    <property type="entry name" value="5'-nuclease"/>
    <property type="match status" value="1"/>
</dbReference>
<dbReference type="PANTHER" id="PTHR42646:SF2">
    <property type="entry name" value="5'-3' EXONUCLEASE FAMILY PROTEIN"/>
    <property type="match status" value="1"/>
</dbReference>
<feature type="compositionally biased region" description="Basic and acidic residues" evidence="4">
    <location>
        <begin position="297"/>
        <end position="311"/>
    </location>
</feature>
<accession>A0A1G2CKJ0</accession>
<feature type="region of interest" description="Disordered" evidence="4">
    <location>
        <begin position="286"/>
        <end position="311"/>
    </location>
</feature>
<gene>
    <name evidence="6" type="ORF">A3B13_02770</name>
</gene>
<name>A0A1G2CKJ0_9BACT</name>
<dbReference type="InterPro" id="IPR002421">
    <property type="entry name" value="5-3_exonuclease"/>
</dbReference>
<reference evidence="6 7" key="1">
    <citation type="journal article" date="2016" name="Nat. Commun.">
        <title>Thousands of microbial genomes shed light on interconnected biogeochemical processes in an aquifer system.</title>
        <authorList>
            <person name="Anantharaman K."/>
            <person name="Brown C.T."/>
            <person name="Hug L.A."/>
            <person name="Sharon I."/>
            <person name="Castelle C.J."/>
            <person name="Probst A.J."/>
            <person name="Thomas B.C."/>
            <person name="Singh A."/>
            <person name="Wilkins M.J."/>
            <person name="Karaoz U."/>
            <person name="Brodie E.L."/>
            <person name="Williams K.H."/>
            <person name="Hubbard S.S."/>
            <person name="Banfield J.F."/>
        </authorList>
    </citation>
    <scope>NUCLEOTIDE SEQUENCE [LARGE SCALE GENOMIC DNA]</scope>
</reference>
<keyword evidence="2" id="KW-0378">Hydrolase</keyword>
<dbReference type="GO" id="GO:0008409">
    <property type="term" value="F:5'-3' exonuclease activity"/>
    <property type="evidence" value="ECO:0007669"/>
    <property type="project" value="InterPro"/>
</dbReference>
<dbReference type="PANTHER" id="PTHR42646">
    <property type="entry name" value="FLAP ENDONUCLEASE XNI"/>
    <property type="match status" value="1"/>
</dbReference>
<evidence type="ECO:0000313" key="7">
    <source>
        <dbReference type="Proteomes" id="UP000176287"/>
    </source>
</evidence>
<evidence type="ECO:0000313" key="6">
    <source>
        <dbReference type="EMBL" id="OGZ00938.1"/>
    </source>
</evidence>